<protein>
    <recommendedName>
        <fullName evidence="4">PH domain-containing protein</fullName>
    </recommendedName>
</protein>
<feature type="region of interest" description="Disordered" evidence="1">
    <location>
        <begin position="214"/>
        <end position="258"/>
    </location>
</feature>
<feature type="compositionally biased region" description="Polar residues" evidence="1">
    <location>
        <begin position="472"/>
        <end position="490"/>
    </location>
</feature>
<feature type="compositionally biased region" description="Low complexity" evidence="1">
    <location>
        <begin position="1074"/>
        <end position="1102"/>
    </location>
</feature>
<gene>
    <name evidence="2" type="ORF">JAAARDRAFT_189864</name>
</gene>
<dbReference type="AlphaFoldDB" id="A0A067Q683"/>
<evidence type="ECO:0000256" key="1">
    <source>
        <dbReference type="SAM" id="MobiDB-lite"/>
    </source>
</evidence>
<proteinExistence type="predicted"/>
<accession>A0A067Q683</accession>
<dbReference type="PANTHER" id="PTHR24216:SF8">
    <property type="entry name" value="PAXILLIN, ISOFORM F"/>
    <property type="match status" value="1"/>
</dbReference>
<keyword evidence="3" id="KW-1185">Reference proteome</keyword>
<feature type="compositionally biased region" description="Low complexity" evidence="1">
    <location>
        <begin position="786"/>
        <end position="815"/>
    </location>
</feature>
<feature type="compositionally biased region" description="Pro residues" evidence="1">
    <location>
        <begin position="816"/>
        <end position="842"/>
    </location>
</feature>
<feature type="region of interest" description="Disordered" evidence="1">
    <location>
        <begin position="549"/>
        <end position="585"/>
    </location>
</feature>
<evidence type="ECO:0008006" key="4">
    <source>
        <dbReference type="Google" id="ProtNLM"/>
    </source>
</evidence>
<sequence length="1155" mass="123420">MYSASRTISPGPSVAKAFRFSSQNDGSISGGARGSALPDLFNGGRLRTSSTHGSSKNVGKGKERDAAESSESGSSYNPDLFVTGSPYTYEGAREFRQPEIPPSSFPKRPRQSLLVAASDALNFKSFGRRRKSLKHPPQPMVLSEVIEISAPPRRDEEDEERERLRDAAAQSIGLGPGLLERTISQDDSFHDPLELQDHEDMDDDLNDDQRTLEHHTMGGRSTHGSNLSISMGPSQPLNSRHRSGSLAQSLHQARACSSPSPSIPAFPSTFSSISPFIQLCSTLPKHYPPFSLLMLALSKQWKERTIVLSTPGPPRNGRSATLPCVSYLHLFRSTGLEERELERLEINEDSVVFITDEEVSGRRNLIKVGGLDVGTLKKELNSEENGQTMWLLQITDGSESQKWIAAVKSAILAQRSLSKGLGLPSSSLGSIEPRGDLDVMLSMRAQGLLPSPVRTEFSTGQTLPRTSGGIGSTSASESNGTTSTAYSIRSASPHKPPTNAVSALKGLFGGGNRPRSPSRATSIDSERESADESFASAGNNLMSMLRSNGIQDRPSTSPSSPILLPISHRSTMSRPTTSPIRIPHDHNSHLDRKIVVDREPVAWSLIDESAREHLARRASASPSLQPPPRKRPWTMNGSPGIQAPESGLYSNSYGNASASFGNVQQSHESRSPTSPSFSNFSFFGTPEHKPKAPSLNSVSTFASGERVSLDRSTSKSKRWSRQAALPKRLTPPSGPPPAIPSSAPSDPRSSTSRLSAPHPFSDRPSSSSSSNYSGASPQSGGSIMPSFSKRASTSSAYSISTTSTSHSRSGMAPTSSRPPPPGRMSMPPPPRPAPLSALPPTPTGSQESSFIPTDSPPASKTSFRESFTNRALRLSMSSPRDAPTCTLPPPPTEEDGYRPHRRSSSSAGHHDTAQSQSRTLYPIPASPLPSTPPFPPPTGPLPPTPAPPSAAAVSRLPSIKQRLRMLSAPTTPPQTPMPPIPSDSPLPSPPLPLPPQPSTPIGEPITTLQNDPNFLLLATPVTPTMMIPPPRNPNRPLIPDRSSEYPELTSLSPPPRRGSRQIAISDRDKDMLESTLTSTDDSSPSTGFPPLSLSFSDGSSLSMPPPRGSLQVSLSDPEVDVSFDASEPGSPDEENPLPLISHHGSSISLGIVACP</sequence>
<feature type="region of interest" description="Disordered" evidence="1">
    <location>
        <begin position="614"/>
        <end position="1008"/>
    </location>
</feature>
<name>A0A067Q683_9AGAM</name>
<feature type="compositionally biased region" description="Low complexity" evidence="1">
    <location>
        <begin position="671"/>
        <end position="683"/>
    </location>
</feature>
<feature type="compositionally biased region" description="Pro residues" evidence="1">
    <location>
        <begin position="924"/>
        <end position="948"/>
    </location>
</feature>
<dbReference type="PANTHER" id="PTHR24216">
    <property type="entry name" value="PAXILLIN-RELATED"/>
    <property type="match status" value="1"/>
</dbReference>
<organism evidence="2 3">
    <name type="scientific">Jaapia argillacea MUCL 33604</name>
    <dbReference type="NCBI Taxonomy" id="933084"/>
    <lineage>
        <taxon>Eukaryota</taxon>
        <taxon>Fungi</taxon>
        <taxon>Dikarya</taxon>
        <taxon>Basidiomycota</taxon>
        <taxon>Agaricomycotina</taxon>
        <taxon>Agaricomycetes</taxon>
        <taxon>Agaricomycetidae</taxon>
        <taxon>Jaapiales</taxon>
        <taxon>Jaapiaceae</taxon>
        <taxon>Jaapia</taxon>
    </lineage>
</organism>
<dbReference type="InParanoid" id="A0A067Q683"/>
<feature type="compositionally biased region" description="Polar residues" evidence="1">
    <location>
        <begin position="568"/>
        <end position="579"/>
    </location>
</feature>
<evidence type="ECO:0000313" key="3">
    <source>
        <dbReference type="Proteomes" id="UP000027265"/>
    </source>
</evidence>
<feature type="region of interest" description="Disordered" evidence="1">
    <location>
        <begin position="22"/>
        <end position="85"/>
    </location>
</feature>
<feature type="compositionally biased region" description="Polar residues" evidence="1">
    <location>
        <begin position="47"/>
        <end position="57"/>
    </location>
</feature>
<feature type="compositionally biased region" description="Low complexity" evidence="1">
    <location>
        <begin position="740"/>
        <end position="779"/>
    </location>
</feature>
<feature type="compositionally biased region" description="Pro residues" evidence="1">
    <location>
        <begin position="970"/>
        <end position="998"/>
    </location>
</feature>
<reference evidence="3" key="1">
    <citation type="journal article" date="2014" name="Proc. Natl. Acad. Sci. U.S.A.">
        <title>Extensive sampling of basidiomycete genomes demonstrates inadequacy of the white-rot/brown-rot paradigm for wood decay fungi.</title>
        <authorList>
            <person name="Riley R."/>
            <person name="Salamov A.A."/>
            <person name="Brown D.W."/>
            <person name="Nagy L.G."/>
            <person name="Floudas D."/>
            <person name="Held B.W."/>
            <person name="Levasseur A."/>
            <person name="Lombard V."/>
            <person name="Morin E."/>
            <person name="Otillar R."/>
            <person name="Lindquist E.A."/>
            <person name="Sun H."/>
            <person name="LaButti K.M."/>
            <person name="Schmutz J."/>
            <person name="Jabbour D."/>
            <person name="Luo H."/>
            <person name="Baker S.E."/>
            <person name="Pisabarro A.G."/>
            <person name="Walton J.D."/>
            <person name="Blanchette R.A."/>
            <person name="Henrissat B."/>
            <person name="Martin F."/>
            <person name="Cullen D."/>
            <person name="Hibbett D.S."/>
            <person name="Grigoriev I.V."/>
        </authorList>
    </citation>
    <scope>NUCLEOTIDE SEQUENCE [LARGE SCALE GENOMIC DNA]</scope>
    <source>
        <strain evidence="3">MUCL 33604</strain>
    </source>
</reference>
<dbReference type="HOGENOM" id="CLU_004467_0_0_1"/>
<dbReference type="OrthoDB" id="3256387at2759"/>
<dbReference type="Proteomes" id="UP000027265">
    <property type="component" value="Unassembled WGS sequence"/>
</dbReference>
<feature type="compositionally biased region" description="Low complexity" evidence="1">
    <location>
        <begin position="949"/>
        <end position="958"/>
    </location>
</feature>
<feature type="compositionally biased region" description="Polar residues" evidence="1">
    <location>
        <begin position="456"/>
        <end position="465"/>
    </location>
</feature>
<feature type="compositionally biased region" description="Low complexity" evidence="1">
    <location>
        <begin position="554"/>
        <end position="567"/>
    </location>
</feature>
<evidence type="ECO:0000313" key="2">
    <source>
        <dbReference type="EMBL" id="KDQ62563.1"/>
    </source>
</evidence>
<feature type="compositionally biased region" description="Polar residues" evidence="1">
    <location>
        <begin position="648"/>
        <end position="665"/>
    </location>
</feature>
<dbReference type="EMBL" id="KL197711">
    <property type="protein sequence ID" value="KDQ62563.1"/>
    <property type="molecule type" value="Genomic_DNA"/>
</dbReference>
<feature type="compositionally biased region" description="Polar residues" evidence="1">
    <location>
        <begin position="222"/>
        <end position="238"/>
    </location>
</feature>
<dbReference type="STRING" id="933084.A0A067Q683"/>
<feature type="region of interest" description="Disordered" evidence="1">
    <location>
        <begin position="454"/>
        <end position="532"/>
    </location>
</feature>
<feature type="compositionally biased region" description="Polar residues" evidence="1">
    <location>
        <begin position="846"/>
        <end position="869"/>
    </location>
</feature>
<feature type="region of interest" description="Disordered" evidence="1">
    <location>
        <begin position="1024"/>
        <end position="1143"/>
    </location>
</feature>